<dbReference type="InParanoid" id="A0A3P8YSG9"/>
<feature type="compositionally biased region" description="Polar residues" evidence="2">
    <location>
        <begin position="350"/>
        <end position="373"/>
    </location>
</feature>
<dbReference type="GO" id="GO:0017022">
    <property type="term" value="F:myosin binding"/>
    <property type="evidence" value="ECO:0007669"/>
    <property type="project" value="InterPro"/>
</dbReference>
<dbReference type="RefSeq" id="XP_010896276.1">
    <property type="nucleotide sequence ID" value="XM_010897974.4"/>
</dbReference>
<dbReference type="GO" id="GO:0005516">
    <property type="term" value="F:calmodulin binding"/>
    <property type="evidence" value="ECO:0007669"/>
    <property type="project" value="InterPro"/>
</dbReference>
<dbReference type="PANTHER" id="PTHR18949:SF1">
    <property type="entry name" value="LYMPHOCYTE-SPECIFIC PROTEIN 1"/>
    <property type="match status" value="1"/>
</dbReference>
<dbReference type="STRING" id="8010.ENSELUP00000019490"/>
<proteinExistence type="predicted"/>
<feature type="compositionally biased region" description="Polar residues" evidence="2">
    <location>
        <begin position="47"/>
        <end position="68"/>
    </location>
</feature>
<reference evidence="3" key="3">
    <citation type="submission" date="2025-08" db="UniProtKB">
        <authorList>
            <consortium name="Ensembl"/>
        </authorList>
    </citation>
    <scope>IDENTIFICATION</scope>
</reference>
<feature type="region of interest" description="Disordered" evidence="2">
    <location>
        <begin position="1"/>
        <end position="76"/>
    </location>
</feature>
<feature type="compositionally biased region" description="Basic residues" evidence="2">
    <location>
        <begin position="1"/>
        <end position="10"/>
    </location>
</feature>
<evidence type="ECO:0000256" key="1">
    <source>
        <dbReference type="SAM" id="Coils"/>
    </source>
</evidence>
<feature type="coiled-coil region" evidence="1">
    <location>
        <begin position="382"/>
        <end position="409"/>
    </location>
</feature>
<dbReference type="Ensembl" id="ENSELUT00000029646.3">
    <property type="protein sequence ID" value="ENSELUP00000019490.1"/>
    <property type="gene ID" value="ENSELUG00000018803.3"/>
</dbReference>
<reference evidence="3" key="4">
    <citation type="submission" date="2025-09" db="UniProtKB">
        <authorList>
            <consortium name="Ensembl"/>
        </authorList>
    </citation>
    <scope>IDENTIFICATION</scope>
</reference>
<protein>
    <recommendedName>
        <fullName evidence="5">Lymphocyte specific protein 1 a</fullName>
    </recommendedName>
</protein>
<dbReference type="Proteomes" id="UP000265140">
    <property type="component" value="Chromosome 2"/>
</dbReference>
<reference evidence="3" key="2">
    <citation type="submission" date="2020-02" db="EMBL/GenBank/DDBJ databases">
        <title>Esox lucius (northern pike) genome, fEsoLuc1, primary haplotype.</title>
        <authorList>
            <person name="Myers G."/>
            <person name="Karagic N."/>
            <person name="Meyer A."/>
            <person name="Pippel M."/>
            <person name="Reichard M."/>
            <person name="Winkler S."/>
            <person name="Tracey A."/>
            <person name="Sims Y."/>
            <person name="Howe K."/>
            <person name="Rhie A."/>
            <person name="Formenti G."/>
            <person name="Durbin R."/>
            <person name="Fedrigo O."/>
            <person name="Jarvis E.D."/>
        </authorList>
    </citation>
    <scope>NUCLEOTIDE SEQUENCE [LARGE SCALE GENOMIC DNA]</scope>
</reference>
<evidence type="ECO:0008006" key="5">
    <source>
        <dbReference type="Google" id="ProtNLM"/>
    </source>
</evidence>
<feature type="region of interest" description="Disordered" evidence="2">
    <location>
        <begin position="227"/>
        <end position="381"/>
    </location>
</feature>
<dbReference type="GeneTree" id="ENSGT00940000153901"/>
<sequence>MSGHLLRRNTSKAGLQNLLRMTTQRSMEDAEEIERERRRRARERSQGSHNDQTGPASPTRLTQDNGPQETDALCESELKANGCQLALEEDEGFSDWTQRLEKRRQRHLEEQEGRGDRPPPALDQQPGLNGVAPTKPCLKTRSVPGPEETEEWEWSGSETQEAPQTVDGDKVAEKKRSELKISYTSNMKKHVRRNGETPGVEVTSYLVAGKMTPSLSPCLGQQVEEVDGGAHEGLMETQQKLGQGHGTLEQLRQRQQEDQEEMEEVNRRREERNRAREEEEQRRGEEESHKQKQVEEETRTVNEGIDRRRASAERRLKNLSISSNEGDESLGHFSPMSPTFKNEVEERMTTESACTLNERTESLNRSLQKSNSIKKTEPPLPISKIDNRLEQYTHAIEEAKVAKQQALTDLPSPSEPVASKKSLFEAGEAWSQTPKGTPSKDTEGLKVGVADLIHQWVKGNPDGSCKSPSSIPAEVKAGDVLSKKNLWENVGDSPSPGRVGKGAAGKKYKFVMMAHGKYEKVAVGDDA</sequence>
<evidence type="ECO:0000313" key="4">
    <source>
        <dbReference type="Proteomes" id="UP000265140"/>
    </source>
</evidence>
<dbReference type="GO" id="GO:0006936">
    <property type="term" value="P:muscle contraction"/>
    <property type="evidence" value="ECO:0007669"/>
    <property type="project" value="InterPro"/>
</dbReference>
<name>A0A3P8YSG9_ESOLU</name>
<dbReference type="Pfam" id="PF02029">
    <property type="entry name" value="Caldesmon"/>
    <property type="match status" value="1"/>
</dbReference>
<dbReference type="Bgee" id="ENSELUG00000018803">
    <property type="expression patterns" value="Expressed in mesonephros and 14 other cell types or tissues"/>
</dbReference>
<evidence type="ECO:0000256" key="2">
    <source>
        <dbReference type="SAM" id="MobiDB-lite"/>
    </source>
</evidence>
<dbReference type="AlphaFoldDB" id="A0A3P8YSG9"/>
<feature type="compositionally biased region" description="Polar residues" evidence="2">
    <location>
        <begin position="11"/>
        <end position="25"/>
    </location>
</feature>
<organism evidence="3 4">
    <name type="scientific">Esox lucius</name>
    <name type="common">Northern pike</name>
    <dbReference type="NCBI Taxonomy" id="8010"/>
    <lineage>
        <taxon>Eukaryota</taxon>
        <taxon>Metazoa</taxon>
        <taxon>Chordata</taxon>
        <taxon>Craniata</taxon>
        <taxon>Vertebrata</taxon>
        <taxon>Euteleostomi</taxon>
        <taxon>Actinopterygii</taxon>
        <taxon>Neopterygii</taxon>
        <taxon>Teleostei</taxon>
        <taxon>Protacanthopterygii</taxon>
        <taxon>Esociformes</taxon>
        <taxon>Esocidae</taxon>
        <taxon>Esox</taxon>
    </lineage>
</organism>
<feature type="region of interest" description="Disordered" evidence="2">
    <location>
        <begin position="88"/>
        <end position="172"/>
    </location>
</feature>
<keyword evidence="1" id="KW-0175">Coiled coil</keyword>
<evidence type="ECO:0000313" key="3">
    <source>
        <dbReference type="Ensembl" id="ENSELUP00000019490.1"/>
    </source>
</evidence>
<dbReference type="GO" id="GO:0003779">
    <property type="term" value="F:actin binding"/>
    <property type="evidence" value="ECO:0007669"/>
    <property type="project" value="InterPro"/>
</dbReference>
<feature type="compositionally biased region" description="Basic and acidic residues" evidence="2">
    <location>
        <begin position="107"/>
        <end position="117"/>
    </location>
</feature>
<dbReference type="GeneID" id="105026488"/>
<reference evidence="4" key="1">
    <citation type="journal article" date="2014" name="PLoS ONE">
        <title>The genome and linkage map of the northern pike (Esox lucius): conserved synteny revealed between the salmonid sister group and the Neoteleostei.</title>
        <authorList>
            <person name="Rondeau E.B."/>
            <person name="Minkley D.R."/>
            <person name="Leong J.S."/>
            <person name="Messmer A.M."/>
            <person name="Jantzen J.R."/>
            <person name="von Schalburg K.R."/>
            <person name="Lemon C."/>
            <person name="Bird N.H."/>
            <person name="Koop B.F."/>
        </authorList>
    </citation>
    <scope>NUCLEOTIDE SEQUENCE</scope>
</reference>
<dbReference type="PANTHER" id="PTHR18949">
    <property type="entry name" value="CALDESMON"/>
    <property type="match status" value="1"/>
</dbReference>
<feature type="compositionally biased region" description="Basic and acidic residues" evidence="2">
    <location>
        <begin position="264"/>
        <end position="316"/>
    </location>
</feature>
<dbReference type="InterPro" id="IPR006018">
    <property type="entry name" value="Caldesmon_LSP"/>
</dbReference>
<dbReference type="InterPro" id="IPR006017">
    <property type="entry name" value="Caldesmon"/>
</dbReference>
<dbReference type="OrthoDB" id="9947942at2759"/>
<dbReference type="PRINTS" id="PR01076">
    <property type="entry name" value="CALDESMON"/>
</dbReference>
<keyword evidence="4" id="KW-1185">Reference proteome</keyword>
<accession>A0A3P8YSG9</accession>